<keyword evidence="4 7" id="KW-0808">Transferase</keyword>
<dbReference type="Pfam" id="PF00145">
    <property type="entry name" value="DNA_methylase"/>
    <property type="match status" value="1"/>
</dbReference>
<feature type="active site" evidence="7">
    <location>
        <position position="670"/>
    </location>
</feature>
<dbReference type="InterPro" id="IPR000953">
    <property type="entry name" value="Chromo/chromo_shadow_dom"/>
</dbReference>
<dbReference type="InterPro" id="IPR001525">
    <property type="entry name" value="C5_MeTfrase"/>
</dbReference>
<evidence type="ECO:0000256" key="1">
    <source>
        <dbReference type="ARBA" id="ARBA00004123"/>
    </source>
</evidence>
<comment type="caution">
    <text evidence="10">The sequence shown here is derived from an EMBL/GenBank/DDBJ whole genome shotgun (WGS) entry which is preliminary data.</text>
</comment>
<protein>
    <recommendedName>
        <fullName evidence="2">DNA (cytosine-5-)-methyltransferase</fullName>
        <ecNumber evidence="2">2.1.1.37</ecNumber>
    </recommendedName>
</protein>
<dbReference type="Pfam" id="PF00385">
    <property type="entry name" value="Chromo"/>
    <property type="match status" value="1"/>
</dbReference>
<keyword evidence="6" id="KW-0539">Nucleus</keyword>
<evidence type="ECO:0000259" key="9">
    <source>
        <dbReference type="PROSITE" id="PS50013"/>
    </source>
</evidence>
<feature type="compositionally biased region" description="Basic residues" evidence="8">
    <location>
        <begin position="837"/>
        <end position="847"/>
    </location>
</feature>
<dbReference type="GO" id="GO:0044027">
    <property type="term" value="P:negative regulation of gene expression via chromosomal CpG island methylation"/>
    <property type="evidence" value="ECO:0007669"/>
    <property type="project" value="TreeGrafter"/>
</dbReference>
<keyword evidence="3 7" id="KW-0489">Methyltransferase</keyword>
<evidence type="ECO:0000256" key="8">
    <source>
        <dbReference type="SAM" id="MobiDB-lite"/>
    </source>
</evidence>
<feature type="region of interest" description="Disordered" evidence="8">
    <location>
        <begin position="230"/>
        <end position="251"/>
    </location>
</feature>
<evidence type="ECO:0000256" key="5">
    <source>
        <dbReference type="ARBA" id="ARBA00022691"/>
    </source>
</evidence>
<dbReference type="SUPFAM" id="SSF53335">
    <property type="entry name" value="S-adenosyl-L-methionine-dependent methyltransferases"/>
    <property type="match status" value="1"/>
</dbReference>
<dbReference type="InterPro" id="IPR023779">
    <property type="entry name" value="Chromodomain_CS"/>
</dbReference>
<dbReference type="PROSITE" id="PS51679">
    <property type="entry name" value="SAM_MT_C5"/>
    <property type="match status" value="1"/>
</dbReference>
<dbReference type="PANTHER" id="PTHR10629:SF52">
    <property type="entry name" value="DNA (CYTOSINE-5)-METHYLTRANSFERASE 1"/>
    <property type="match status" value="1"/>
</dbReference>
<sequence length="961" mass="108104">MNSNALYSNNDDLIAEWEVDKITAHRTINGLTEYQVRWVGWDASGDTWEPVENLQNAQDILQNYCSEIGENSSKSQVQKRCFDSPVNRNKRQKSLQTLNNSTTVSALLSLPSISLEVQSPSDKDIDSDIGYTGDAKSYSDSDEPTIIYAPLNITRDFSNESDDDEEASEVDEIFSSLQFNFLDESDDSSDSQYYSEKFSLQLPVSFPDESDDNSGKTKFVLQLPFDLESNLSDEDESSDSESSADSEESLVVKKSMGPRAATIFGEIYSKFYSLDETMTCGNHKHNFSDTGKYTANIRQVGEQEFDETSLNVGDSVQIIWDESESNGDCVSSQTFLGLAAKILHPRMLFVSSQCCCSVKSGYSGWLPFNRILRTVRICYADSLLPSFDFFVPFYYDVDDFYFSNVPAHFLDAAYPQTPNDLCHCPNSLDPADWPVFSHDTDQAYVQKAYALEFTKKRYPDFVPGRFFHIASAVSMTDTKTDVGSVLDGVIEIIAFDCSDSESPVLTFRKFERPEKSIYVNELVWTDSTGIMTGWEQISRISTAECFVEFWNGESRSLAVIYRGSGLRFFFKNKATSGSYPPKGLERRNLKIVDMFCGTGNFSKGVVDSNLGKMKHALDLCPDAVASFNTIHSHKVGQEGDINSYLRKIAINARKNPCISVADVILASPPCQDFTIMNRKTKERGRAIIVDVANIVECVPNLSYLVVENVSEFARSRQWREEAKLTKGLPPSKKVTMFERLLVHLISFGYQLRFEILNSGFYGSPQDRNRLILIAAAKDKPLPNLPTPSHFFHDKTRSDKFIKTSCTDGQPGKRPISSAPCRHITIQDRIGDLTGRGSSKKSTKKKSRQMPLHYKGGRKEEFAWQGQRASWDALFKTITMNPIPHLKFRYHPSERRDFTLRECGLAQGFSSRDLALLESFYKKRNDGKNVSNEDRKALSKQIGNAVPRELAFAIGCAIANSI</sequence>
<keyword evidence="5 7" id="KW-0949">S-adenosyl-L-methionine</keyword>
<dbReference type="Proteomes" id="UP001211907">
    <property type="component" value="Unassembled WGS sequence"/>
</dbReference>
<dbReference type="InterPro" id="IPR029063">
    <property type="entry name" value="SAM-dependent_MTases_sf"/>
</dbReference>
<dbReference type="InterPro" id="IPR023780">
    <property type="entry name" value="Chromo_domain"/>
</dbReference>
<evidence type="ECO:0000256" key="7">
    <source>
        <dbReference type="PROSITE-ProRule" id="PRU01016"/>
    </source>
</evidence>
<dbReference type="SUPFAM" id="SSF54160">
    <property type="entry name" value="Chromo domain-like"/>
    <property type="match status" value="1"/>
</dbReference>
<dbReference type="EC" id="2.1.1.37" evidence="2"/>
<reference evidence="10" key="1">
    <citation type="submission" date="2020-05" db="EMBL/GenBank/DDBJ databases">
        <title>Phylogenomic resolution of chytrid fungi.</title>
        <authorList>
            <person name="Stajich J.E."/>
            <person name="Amses K."/>
            <person name="Simmons R."/>
            <person name="Seto K."/>
            <person name="Myers J."/>
            <person name="Bonds A."/>
            <person name="Quandt C.A."/>
            <person name="Barry K."/>
            <person name="Liu P."/>
            <person name="Grigoriev I."/>
            <person name="Longcore J.E."/>
            <person name="James T.Y."/>
        </authorList>
    </citation>
    <scope>NUCLEOTIDE SEQUENCE</scope>
    <source>
        <strain evidence="10">JEL0513</strain>
    </source>
</reference>
<evidence type="ECO:0000256" key="3">
    <source>
        <dbReference type="ARBA" id="ARBA00022603"/>
    </source>
</evidence>
<dbReference type="PROSITE" id="PS00598">
    <property type="entry name" value="CHROMO_1"/>
    <property type="match status" value="1"/>
</dbReference>
<keyword evidence="11" id="KW-1185">Reference proteome</keyword>
<dbReference type="GO" id="GO:0003677">
    <property type="term" value="F:DNA binding"/>
    <property type="evidence" value="ECO:0007669"/>
    <property type="project" value="TreeGrafter"/>
</dbReference>
<evidence type="ECO:0000256" key="6">
    <source>
        <dbReference type="ARBA" id="ARBA00023242"/>
    </source>
</evidence>
<gene>
    <name evidence="10" type="primary">MET1_2</name>
    <name evidence="10" type="ORF">HK100_011824</name>
</gene>
<organism evidence="10 11">
    <name type="scientific">Physocladia obscura</name>
    <dbReference type="NCBI Taxonomy" id="109957"/>
    <lineage>
        <taxon>Eukaryota</taxon>
        <taxon>Fungi</taxon>
        <taxon>Fungi incertae sedis</taxon>
        <taxon>Chytridiomycota</taxon>
        <taxon>Chytridiomycota incertae sedis</taxon>
        <taxon>Chytridiomycetes</taxon>
        <taxon>Chytridiales</taxon>
        <taxon>Chytriomycetaceae</taxon>
        <taxon>Physocladia</taxon>
    </lineage>
</organism>
<dbReference type="InterPro" id="IPR050390">
    <property type="entry name" value="C5-Methyltransferase"/>
</dbReference>
<dbReference type="Gene3D" id="2.40.50.40">
    <property type="match status" value="1"/>
</dbReference>
<dbReference type="CDD" id="cd00024">
    <property type="entry name" value="CD_CSD"/>
    <property type="match status" value="1"/>
</dbReference>
<dbReference type="EMBL" id="JADGJH010000078">
    <property type="protein sequence ID" value="KAJ3139126.1"/>
    <property type="molecule type" value="Genomic_DNA"/>
</dbReference>
<dbReference type="SMART" id="SM00298">
    <property type="entry name" value="CHROMO"/>
    <property type="match status" value="1"/>
</dbReference>
<proteinExistence type="inferred from homology"/>
<evidence type="ECO:0000313" key="10">
    <source>
        <dbReference type="EMBL" id="KAJ3139126.1"/>
    </source>
</evidence>
<feature type="domain" description="Chromo" evidence="9">
    <location>
        <begin position="17"/>
        <end position="76"/>
    </location>
</feature>
<comment type="subcellular location">
    <subcellularLocation>
        <location evidence="1">Nucleus</location>
    </subcellularLocation>
</comment>
<feature type="region of interest" description="Disordered" evidence="8">
    <location>
        <begin position="831"/>
        <end position="850"/>
    </location>
</feature>
<evidence type="ECO:0000256" key="4">
    <source>
        <dbReference type="ARBA" id="ARBA00022679"/>
    </source>
</evidence>
<dbReference type="GO" id="GO:0003886">
    <property type="term" value="F:DNA (cytosine-5-)-methyltransferase activity"/>
    <property type="evidence" value="ECO:0007669"/>
    <property type="project" value="UniProtKB-EC"/>
</dbReference>
<comment type="similarity">
    <text evidence="7">Belongs to the class I-like SAM-binding methyltransferase superfamily. C5-methyltransferase family.</text>
</comment>
<dbReference type="PANTHER" id="PTHR10629">
    <property type="entry name" value="CYTOSINE-SPECIFIC METHYLTRANSFERASE"/>
    <property type="match status" value="1"/>
</dbReference>
<dbReference type="Gene3D" id="3.40.50.150">
    <property type="entry name" value="Vaccinia Virus protein VP39"/>
    <property type="match status" value="1"/>
</dbReference>
<evidence type="ECO:0000313" key="11">
    <source>
        <dbReference type="Proteomes" id="UP001211907"/>
    </source>
</evidence>
<name>A0AAD5TB64_9FUNG</name>
<evidence type="ECO:0000256" key="2">
    <source>
        <dbReference type="ARBA" id="ARBA00011975"/>
    </source>
</evidence>
<dbReference type="PRINTS" id="PR00105">
    <property type="entry name" value="C5METTRFRASE"/>
</dbReference>
<dbReference type="GO" id="GO:0005634">
    <property type="term" value="C:nucleus"/>
    <property type="evidence" value="ECO:0007669"/>
    <property type="project" value="UniProtKB-SubCell"/>
</dbReference>
<dbReference type="PROSITE" id="PS50013">
    <property type="entry name" value="CHROMO_2"/>
    <property type="match status" value="1"/>
</dbReference>
<accession>A0AAD5TB64</accession>
<dbReference type="AlphaFoldDB" id="A0AAD5TB64"/>
<dbReference type="InterPro" id="IPR016197">
    <property type="entry name" value="Chromo-like_dom_sf"/>
</dbReference>
<dbReference type="Gene3D" id="3.90.120.10">
    <property type="entry name" value="DNA Methylase, subunit A, domain 2"/>
    <property type="match status" value="1"/>
</dbReference>
<dbReference type="GO" id="GO:0032259">
    <property type="term" value="P:methylation"/>
    <property type="evidence" value="ECO:0007669"/>
    <property type="project" value="UniProtKB-KW"/>
</dbReference>
<feature type="compositionally biased region" description="Acidic residues" evidence="8">
    <location>
        <begin position="231"/>
        <end position="248"/>
    </location>
</feature>